<sequence>MKKIIKYIILAVVVIVSLYNAVYFESLDKIKKGQDALVFNAKEFANDFMSNKKESLPAINANQFLLEAAKDVKSYAEQNGKKLGINNDYNFILEGNATVLSIEEENVIVQLNEDNEQKVKIATDFIFGNAIRDASALADIGTFQNTMDFNNISVELNNIVRETIVPSFLKTVKEGDVIYFKGATKINIKKPDLKELRVIPLILKFNN</sequence>
<dbReference type="Pfam" id="PF10054">
    <property type="entry name" value="DUF2291"/>
    <property type="match status" value="1"/>
</dbReference>
<name>A0ABY9XUL9_9FLAO</name>
<protein>
    <submittedName>
        <fullName evidence="2">DUF2291 family protein</fullName>
    </submittedName>
</protein>
<dbReference type="RefSeq" id="WP_415865956.1">
    <property type="nucleotide sequence ID" value="NZ_CP134537.1"/>
</dbReference>
<dbReference type="InterPro" id="IPR014582">
    <property type="entry name" value="UCP033535_lipo"/>
</dbReference>
<feature type="transmembrane region" description="Helical" evidence="1">
    <location>
        <begin position="7"/>
        <end position="24"/>
    </location>
</feature>
<gene>
    <name evidence="2" type="ORF">RHP51_01780</name>
</gene>
<proteinExistence type="predicted"/>
<keyword evidence="1" id="KW-0472">Membrane</keyword>
<organism evidence="2 3">
    <name type="scientific">Thalassobellus suaedae</name>
    <dbReference type="NCBI Taxonomy" id="3074124"/>
    <lineage>
        <taxon>Bacteria</taxon>
        <taxon>Pseudomonadati</taxon>
        <taxon>Bacteroidota</taxon>
        <taxon>Flavobacteriia</taxon>
        <taxon>Flavobacteriales</taxon>
        <taxon>Flavobacteriaceae</taxon>
        <taxon>Thalassobellus</taxon>
    </lineage>
</organism>
<evidence type="ECO:0000313" key="3">
    <source>
        <dbReference type="Proteomes" id="UP001302806"/>
    </source>
</evidence>
<dbReference type="Gene3D" id="1.10.10.1260">
    <property type="entry name" value="Envelope glycoprotein gp160, DUF2291, helical domain"/>
    <property type="match status" value="1"/>
</dbReference>
<dbReference type="Gene3D" id="2.40.50.420">
    <property type="entry name" value="Envelope glycoprotein gp160, DUF2291, alpha/beta domain"/>
    <property type="match status" value="1"/>
</dbReference>
<keyword evidence="1" id="KW-1133">Transmembrane helix</keyword>
<reference evidence="2 3" key="1">
    <citation type="submission" date="2023-09" db="EMBL/GenBank/DDBJ databases">
        <title>Thalassobella suaedae gen. nov., sp. nov., a marine bacterium of the family Flavobacteriaceae isolated from a halophyte Suaeda japonica.</title>
        <authorList>
            <person name="Lee S.Y."/>
            <person name="Hwang C.Y."/>
        </authorList>
    </citation>
    <scope>NUCLEOTIDE SEQUENCE [LARGE SCALE GENOMIC DNA]</scope>
    <source>
        <strain evidence="2 3">HL-DH14</strain>
    </source>
</reference>
<keyword evidence="1" id="KW-0812">Transmembrane</keyword>
<evidence type="ECO:0000256" key="1">
    <source>
        <dbReference type="SAM" id="Phobius"/>
    </source>
</evidence>
<dbReference type="EMBL" id="CP134537">
    <property type="protein sequence ID" value="WNH09496.1"/>
    <property type="molecule type" value="Genomic_DNA"/>
</dbReference>
<dbReference type="SUPFAM" id="SSF141318">
    <property type="entry name" value="TM0957-like"/>
    <property type="match status" value="1"/>
</dbReference>
<dbReference type="InterPro" id="IPR036215">
    <property type="entry name" value="TM0957-like_sf"/>
</dbReference>
<dbReference type="Proteomes" id="UP001302806">
    <property type="component" value="Chromosome"/>
</dbReference>
<evidence type="ECO:0000313" key="2">
    <source>
        <dbReference type="EMBL" id="WNH09496.1"/>
    </source>
</evidence>
<accession>A0ABY9XUL9</accession>